<name>J9ZDP3_LEPFM</name>
<gene>
    <name evidence="3" type="ordered locus">LFML04_1798</name>
</gene>
<evidence type="ECO:0000259" key="2">
    <source>
        <dbReference type="SMART" id="SM01126"/>
    </source>
</evidence>
<dbReference type="PATRIC" id="fig|1048260.3.peg.1941"/>
<evidence type="ECO:0000313" key="4">
    <source>
        <dbReference type="Proteomes" id="UP000006177"/>
    </source>
</evidence>
<feature type="domain" description="ISXO2-like transposase" evidence="2">
    <location>
        <begin position="1"/>
        <end position="103"/>
    </location>
</feature>
<dbReference type="KEGG" id="lfi:LFML04_1798"/>
<dbReference type="HOGENOM" id="CLU_1198569_0_0_0"/>
<reference evidence="3 4" key="1">
    <citation type="journal article" date="2011" name="J. Microbiol.">
        <title>Complete genome of Leptospirillum ferriphilum ML-04 provides insight into its physiology and environmental adaptation.</title>
        <authorList>
            <person name="Mi S."/>
            <person name="Song J."/>
            <person name="Lin J."/>
            <person name="Che Y."/>
            <person name="Zheng H."/>
            <person name="Lin J."/>
        </authorList>
    </citation>
    <scope>NUCLEOTIDE SEQUENCE [LARGE SCALE GENOMIC DNA]</scope>
    <source>
        <strain evidence="3 4">ML-04</strain>
    </source>
</reference>
<evidence type="ECO:0000313" key="3">
    <source>
        <dbReference type="EMBL" id="AFS53998.1"/>
    </source>
</evidence>
<dbReference type="SMART" id="SM01126">
    <property type="entry name" value="DDE_Tnp_IS1595"/>
    <property type="match status" value="1"/>
</dbReference>
<dbReference type="InterPro" id="IPR024445">
    <property type="entry name" value="Tnp_ISXO2-like"/>
</dbReference>
<organism evidence="3 4">
    <name type="scientific">Leptospirillum ferriphilum (strain ML-04)</name>
    <dbReference type="NCBI Taxonomy" id="1048260"/>
    <lineage>
        <taxon>Bacteria</taxon>
        <taxon>Pseudomonadati</taxon>
        <taxon>Nitrospirota</taxon>
        <taxon>Nitrospiria</taxon>
        <taxon>Nitrospirales</taxon>
        <taxon>Nitrospiraceae</taxon>
        <taxon>Leptospirillum</taxon>
    </lineage>
</organism>
<protein>
    <submittedName>
        <fullName evidence="3">Putative transposase</fullName>
    </submittedName>
</protein>
<dbReference type="NCBIfam" id="NF033547">
    <property type="entry name" value="transpos_IS1595"/>
    <property type="match status" value="1"/>
</dbReference>
<dbReference type="EMBL" id="CP002919">
    <property type="protein sequence ID" value="AFS53998.1"/>
    <property type="molecule type" value="Genomic_DNA"/>
</dbReference>
<evidence type="ECO:0000256" key="1">
    <source>
        <dbReference type="SAM" id="MobiDB-lite"/>
    </source>
</evidence>
<dbReference type="Proteomes" id="UP000006177">
    <property type="component" value="Chromosome"/>
</dbReference>
<dbReference type="STRING" id="1048260.LFML04_1798"/>
<sequence>MCLRLTQVRGFSRIEIASWVQKHLSPGCIVVSDGLPAFRELARAGCRHQPLVTGGGPDSVKNPQFLWVNTLLGNVKNAIHGTYHAVREKHLPRYLAEFCYQFNRRFQLQDLLPRFMFVALRTPSLPYRLAIWADVHGLSGNKYRSYMRNQNFGGGLFLYCNVFNRLLSFRPKPLSTAHYWILQVSSQLIRRRAAALETSHDFRTSIAKRSNSLVNRRPRASARGTDTCRTP</sequence>
<accession>J9ZDP3</accession>
<feature type="region of interest" description="Disordered" evidence="1">
    <location>
        <begin position="212"/>
        <end position="231"/>
    </location>
</feature>
<dbReference type="AlphaFoldDB" id="J9ZDP3"/>
<proteinExistence type="predicted"/>
<dbReference type="Pfam" id="PF12762">
    <property type="entry name" value="DDE_Tnp_IS1595"/>
    <property type="match status" value="1"/>
</dbReference>